<dbReference type="SUPFAM" id="SSF52540">
    <property type="entry name" value="P-loop containing nucleoside triphosphate hydrolases"/>
    <property type="match status" value="1"/>
</dbReference>
<dbReference type="InterPro" id="IPR032689">
    <property type="entry name" value="TraG-D_C"/>
</dbReference>
<geneLocation type="plasmid" evidence="2">
    <name>pB-3002cz</name>
</geneLocation>
<dbReference type="PANTHER" id="PTHR30121">
    <property type="entry name" value="UNCHARACTERIZED PROTEIN YJGR-RELATED"/>
    <property type="match status" value="1"/>
</dbReference>
<dbReference type="AlphaFoldDB" id="A0A0C5HDF4"/>
<organism evidence="2">
    <name type="scientific">Klebsiella pneumoniae</name>
    <dbReference type="NCBI Taxonomy" id="573"/>
    <lineage>
        <taxon>Bacteria</taxon>
        <taxon>Pseudomonadati</taxon>
        <taxon>Pseudomonadota</taxon>
        <taxon>Gammaproteobacteria</taxon>
        <taxon>Enterobacterales</taxon>
        <taxon>Enterobacteriaceae</taxon>
        <taxon>Klebsiella/Raoultella group</taxon>
        <taxon>Klebsiella</taxon>
        <taxon>Klebsiella pneumoniae complex</taxon>
    </lineage>
</organism>
<dbReference type="RefSeq" id="WP_015632442.1">
    <property type="nucleotide sequence ID" value="NZ_CABFWU010000003.1"/>
</dbReference>
<dbReference type="InterPro" id="IPR027417">
    <property type="entry name" value="P-loop_NTPase"/>
</dbReference>
<dbReference type="EMBL" id="KJ958926">
    <property type="protein sequence ID" value="AJP18476.1"/>
    <property type="molecule type" value="Genomic_DNA"/>
</dbReference>
<accession>A0A0C5HDF4</accession>
<dbReference type="Gene3D" id="3.40.50.300">
    <property type="entry name" value="P-loop containing nucleotide triphosphate hydrolases"/>
    <property type="match status" value="1"/>
</dbReference>
<proteinExistence type="predicted"/>
<name>A0A0C5HDF4_KLEPN</name>
<reference evidence="2" key="1">
    <citation type="journal article" date="2015" name="Antimicrob. Agents Chemother.">
        <title>Complete nucleotide sequences of two NDM-1-encoding plasmids from the same sequence type 11 Klebsiella pneumoniae strain.</title>
        <authorList>
            <person name="Studentova V."/>
            <person name="Dobiasova H."/>
            <person name="Hedlova D."/>
            <person name="Dolejska M."/>
            <person name="Papagiannitsis C.C."/>
            <person name="Hrabak J."/>
        </authorList>
    </citation>
    <scope>NUCLEOTIDE SEQUENCE</scope>
    <source>
        <strain evidence="2">Kpn-3002cz</strain>
        <plasmid evidence="2">pB-3002cz</plasmid>
    </source>
</reference>
<dbReference type="PATRIC" id="fig|573.1921.peg.5730"/>
<evidence type="ECO:0000259" key="1">
    <source>
        <dbReference type="Pfam" id="PF12696"/>
    </source>
</evidence>
<dbReference type="PANTHER" id="PTHR30121:SF6">
    <property type="entry name" value="SLR6007 PROTEIN"/>
    <property type="match status" value="1"/>
</dbReference>
<evidence type="ECO:0000313" key="2">
    <source>
        <dbReference type="EMBL" id="AJP18476.1"/>
    </source>
</evidence>
<keyword evidence="2" id="KW-0614">Plasmid</keyword>
<dbReference type="Pfam" id="PF12696">
    <property type="entry name" value="TraG-D_C"/>
    <property type="match status" value="1"/>
</dbReference>
<feature type="domain" description="TraD/TraG TraM recognition site" evidence="1">
    <location>
        <begin position="442"/>
        <end position="560"/>
    </location>
</feature>
<dbReference type="InterPro" id="IPR048176">
    <property type="entry name" value="TrbC"/>
</dbReference>
<protein>
    <submittedName>
        <fullName evidence="2">TrbC</fullName>
    </submittedName>
</protein>
<dbReference type="NCBIfam" id="NF041447">
    <property type="entry name" value="TrbC_conju"/>
    <property type="match status" value="1"/>
</dbReference>
<sequence>MQQKQKPVDAARLQRQVHQGMVEEMAYRTGPLLLAIIVIFGAAIVWPVLLWVAIPVMLVWVPMFMLNEFRMPARMPMDMDRLDPSTETMRPGKLLGFLPVTKLSRHMDNAAGVFYTGYERMLDGGREIWLRMDDLTRHLILLATTGAGKTEMLLGFVLNALCWAKGLIFSDGKAQNDVWFAVASLSRRFGREDDLRLLNYITGGQSRSQRLLENDKSRQQSNNTNPFALAQETYITQLMDSMMPEAGNDRTWQEKAKGMNQVLTKALIYKSRKEQKVMSQRLIQEYLSLDKFAELYLQAEAEEWHEEIRTGLRNYLSTSVPGFDMSLITKPSEWSQEARNQHGYLTSQYNRMLSLFSDTYGHVFSSGAGDIDLRDVVHNDRILVILIPALELSASEALTLGRLTTSQLAMILSQDLGERMEGKAEDILVIKKFRDRFPFIWLADEVGSYYSDTIGQLATQVRSLGYALVLAGQDLQKLKTAVGDKLWTLLGNMFTRIFGTITDPTETAEFAAKSAGMEYQAIQDSMEYRPGAISGSYADTGRVTVQEKSKLPFDELQTLNQGEQATIFKGAVIRNNALYIADDDKITDKDVRINRFVEVEWPTYDSLAHLLPAKVRRDRPRPASINRIMAIVKNDKIRHAPDSMIIQDGVLYAIADEAMYFDEVAPTPPDAVQRATQLLSLAASVLTETRGRYSVEYPEPEKLSVKKDEFEKYQHIHQSAVTQQADGFVY</sequence>
<dbReference type="InterPro" id="IPR051162">
    <property type="entry name" value="T4SS_component"/>
</dbReference>